<keyword evidence="2" id="KW-1185">Reference proteome</keyword>
<dbReference type="HOGENOM" id="CLU_1840918_0_0_11"/>
<dbReference type="RefSeq" id="WP_040133702.1">
    <property type="nucleotide sequence ID" value="NZ_CP008954.1"/>
</dbReference>
<dbReference type="AlphaFoldDB" id="A0A075V4N2"/>
<protein>
    <submittedName>
        <fullName evidence="1">Uncharacterized protein</fullName>
    </submittedName>
</protein>
<proteinExistence type="predicted"/>
<evidence type="ECO:0000313" key="2">
    <source>
        <dbReference type="Proteomes" id="UP000028492"/>
    </source>
</evidence>
<dbReference type="Proteomes" id="UP000028492">
    <property type="component" value="Plasmid pAmyja1"/>
</dbReference>
<accession>A0A075V4N2</accession>
<keyword evidence="1" id="KW-0614">Plasmid</keyword>
<geneLocation type="plasmid" evidence="1 2">
    <name>pAmyja1</name>
</geneLocation>
<evidence type="ECO:0000313" key="1">
    <source>
        <dbReference type="EMBL" id="AIG81327.1"/>
    </source>
</evidence>
<name>A0A075V4N2_9PSEU</name>
<organism evidence="1 2">
    <name type="scientific">Amycolatopsis japonica</name>
    <dbReference type="NCBI Taxonomy" id="208439"/>
    <lineage>
        <taxon>Bacteria</taxon>
        <taxon>Bacillati</taxon>
        <taxon>Actinomycetota</taxon>
        <taxon>Actinomycetes</taxon>
        <taxon>Pseudonocardiales</taxon>
        <taxon>Pseudonocardiaceae</taxon>
        <taxon>Amycolatopsis</taxon>
        <taxon>Amycolatopsis japonica group</taxon>
    </lineage>
</organism>
<reference evidence="1 2" key="1">
    <citation type="journal article" date="2014" name="J. Biotechnol.">
        <title>Complete genome sequence of the actinobacterium Amycolatopsis japonica MG417-CF17(T) (=DSM 44213T) producing (S,S)-N,N'-ethylenediaminedisuccinic acid.</title>
        <authorList>
            <person name="Stegmann E."/>
            <person name="Albersmeier A."/>
            <person name="Spohn M."/>
            <person name="Gert H."/>
            <person name="Weber T."/>
            <person name="Wohlleben W."/>
            <person name="Kalinowski J."/>
            <person name="Ruckert C."/>
        </authorList>
    </citation>
    <scope>NUCLEOTIDE SEQUENCE [LARGE SCALE GENOMIC DNA]</scope>
    <source>
        <strain evidence="2">MG417-CF17 (DSM 44213)</strain>
        <plasmid evidence="1">pAmyja1</plasmid>
    </source>
</reference>
<sequence length="139" mass="15334">MLTERALTFTVSLYRSWTQNLGHAAAEAAAKAAFRPEVQKQVFDEYARQSAFTVIPFMPPVAVVDLDLGNIACPYSSCATLDAIKEVDDCTRENDVRVAEGRVLVVGESPEFQHVAFYCDACTQLVSMPLGIDLETRDK</sequence>
<gene>
    <name evidence="1" type="ORF">AJAP_42800</name>
</gene>
<dbReference type="EMBL" id="CP008954">
    <property type="protein sequence ID" value="AIG81327.1"/>
    <property type="molecule type" value="Genomic_DNA"/>
</dbReference>
<dbReference type="KEGG" id="aja:AJAP_42800"/>